<dbReference type="Pfam" id="PF00439">
    <property type="entry name" value="Bromodomain"/>
    <property type="match status" value="1"/>
</dbReference>
<name>A0A1R2D2T9_9CILI</name>
<sequence>MEYTQTHITMINILLPPRYKIEVASKSESRPVTVMQRKSEAENLDFNVRFQPKIPEKRPSAEQSYNLNEIPESKAKQNEGFKKLWKILTELKKHPKINSFLSVPDKRSNPEYFEKIKNPMDINTIEKKLLNAEFETGYQFALDIRQIWNNSFFYNSGKQDVYSATLELSMFFEKIMKGNDDVILTDQKVMPLDQKKIEKQPSKNPKLQQNLPEAIPVTSAPKLAVKQIPEKPLGFLEKKQLCQNIKKLEPKYLKGVLDIVKECTDTKGEELEFDIDKLPPKVCRDLDRYVKNCLQNINRSQKKIKPNTADIINRSQETTQSKIQEVSEKISNLNTFKKPEEPVSQVDESESESSSTSESEEDDDEIPGTGNMSGYGFNGRDNGPDFRSSPSGAIDIENIY</sequence>
<evidence type="ECO:0000256" key="2">
    <source>
        <dbReference type="ARBA" id="ARBA00023117"/>
    </source>
</evidence>
<dbReference type="Pfam" id="PF17035">
    <property type="entry name" value="BET"/>
    <property type="match status" value="1"/>
</dbReference>
<keyword evidence="3" id="KW-0804">Transcription</keyword>
<dbReference type="SMART" id="SM00297">
    <property type="entry name" value="BROMO"/>
    <property type="match status" value="1"/>
</dbReference>
<feature type="domain" description="NET" evidence="7">
    <location>
        <begin position="223"/>
        <end position="301"/>
    </location>
</feature>
<dbReference type="InterPro" id="IPR038336">
    <property type="entry name" value="NET_sf"/>
</dbReference>
<dbReference type="CDD" id="cd04369">
    <property type="entry name" value="Bromodomain"/>
    <property type="match status" value="1"/>
</dbReference>
<dbReference type="Gene3D" id="1.20.1270.220">
    <property type="match status" value="1"/>
</dbReference>
<feature type="region of interest" description="Disordered" evidence="5">
    <location>
        <begin position="331"/>
        <end position="400"/>
    </location>
</feature>
<dbReference type="InterPro" id="IPR036427">
    <property type="entry name" value="Bromodomain-like_sf"/>
</dbReference>
<dbReference type="InterPro" id="IPR027353">
    <property type="entry name" value="NET_dom"/>
</dbReference>
<evidence type="ECO:0000256" key="3">
    <source>
        <dbReference type="ARBA" id="ARBA00023163"/>
    </source>
</evidence>
<dbReference type="SUPFAM" id="SSF47370">
    <property type="entry name" value="Bromodomain"/>
    <property type="match status" value="1"/>
</dbReference>
<evidence type="ECO:0008006" key="10">
    <source>
        <dbReference type="Google" id="ProtNLM"/>
    </source>
</evidence>
<dbReference type="OrthoDB" id="21449at2759"/>
<evidence type="ECO:0000256" key="1">
    <source>
        <dbReference type="ARBA" id="ARBA00023015"/>
    </source>
</evidence>
<dbReference type="EMBL" id="MPUH01000010">
    <property type="protein sequence ID" value="OMJ95558.1"/>
    <property type="molecule type" value="Genomic_DNA"/>
</dbReference>
<dbReference type="PROSITE" id="PS51525">
    <property type="entry name" value="NET"/>
    <property type="match status" value="1"/>
</dbReference>
<dbReference type="PRINTS" id="PR00503">
    <property type="entry name" value="BROMODOMAIN"/>
</dbReference>
<evidence type="ECO:0000259" key="7">
    <source>
        <dbReference type="PROSITE" id="PS51525"/>
    </source>
</evidence>
<evidence type="ECO:0000313" key="9">
    <source>
        <dbReference type="Proteomes" id="UP000187209"/>
    </source>
</evidence>
<organism evidence="8 9">
    <name type="scientific">Stentor coeruleus</name>
    <dbReference type="NCBI Taxonomy" id="5963"/>
    <lineage>
        <taxon>Eukaryota</taxon>
        <taxon>Sar</taxon>
        <taxon>Alveolata</taxon>
        <taxon>Ciliophora</taxon>
        <taxon>Postciliodesmatophora</taxon>
        <taxon>Heterotrichea</taxon>
        <taxon>Heterotrichida</taxon>
        <taxon>Stentoridae</taxon>
        <taxon>Stentor</taxon>
    </lineage>
</organism>
<dbReference type="Gene3D" id="1.20.920.10">
    <property type="entry name" value="Bromodomain-like"/>
    <property type="match status" value="1"/>
</dbReference>
<dbReference type="PROSITE" id="PS50014">
    <property type="entry name" value="BROMODOMAIN_2"/>
    <property type="match status" value="1"/>
</dbReference>
<keyword evidence="9" id="KW-1185">Reference proteome</keyword>
<dbReference type="PANTHER" id="PTHR45926">
    <property type="entry name" value="OSJNBA0053K19.4 PROTEIN"/>
    <property type="match status" value="1"/>
</dbReference>
<evidence type="ECO:0000256" key="5">
    <source>
        <dbReference type="SAM" id="MobiDB-lite"/>
    </source>
</evidence>
<protein>
    <recommendedName>
        <fullName evidence="10">Bromo domain-containing protein</fullName>
    </recommendedName>
</protein>
<feature type="domain" description="Bromo" evidence="6">
    <location>
        <begin position="92"/>
        <end position="162"/>
    </location>
</feature>
<proteinExistence type="predicted"/>
<accession>A0A1R2D2T9</accession>
<comment type="caution">
    <text evidence="8">The sequence shown here is derived from an EMBL/GenBank/DDBJ whole genome shotgun (WGS) entry which is preliminary data.</text>
</comment>
<evidence type="ECO:0000256" key="4">
    <source>
        <dbReference type="PROSITE-ProRule" id="PRU00035"/>
    </source>
</evidence>
<reference evidence="8 9" key="1">
    <citation type="submission" date="2016-11" db="EMBL/GenBank/DDBJ databases">
        <title>The macronuclear genome of Stentor coeruleus: a giant cell with tiny introns.</title>
        <authorList>
            <person name="Slabodnick M."/>
            <person name="Ruby J.G."/>
            <person name="Reiff S.B."/>
            <person name="Swart E.C."/>
            <person name="Gosai S."/>
            <person name="Prabakaran S."/>
            <person name="Witkowska E."/>
            <person name="Larue G.E."/>
            <person name="Fisher S."/>
            <person name="Freeman R.M."/>
            <person name="Gunawardena J."/>
            <person name="Chu W."/>
            <person name="Stover N.A."/>
            <person name="Gregory B.D."/>
            <person name="Nowacki M."/>
            <person name="Derisi J."/>
            <person name="Roy S.W."/>
            <person name="Marshall W.F."/>
            <person name="Sood P."/>
        </authorList>
    </citation>
    <scope>NUCLEOTIDE SEQUENCE [LARGE SCALE GENOMIC DNA]</scope>
    <source>
        <strain evidence="8">WM001</strain>
    </source>
</reference>
<dbReference type="AlphaFoldDB" id="A0A1R2D2T9"/>
<dbReference type="Proteomes" id="UP000187209">
    <property type="component" value="Unassembled WGS sequence"/>
</dbReference>
<gene>
    <name evidence="8" type="ORF">SteCoe_969</name>
</gene>
<evidence type="ECO:0000259" key="6">
    <source>
        <dbReference type="PROSITE" id="PS50014"/>
    </source>
</evidence>
<keyword evidence="2 4" id="KW-0103">Bromodomain</keyword>
<keyword evidence="1" id="KW-0805">Transcription regulation</keyword>
<evidence type="ECO:0000313" key="8">
    <source>
        <dbReference type="EMBL" id="OMJ95558.1"/>
    </source>
</evidence>
<dbReference type="InterPro" id="IPR001487">
    <property type="entry name" value="Bromodomain"/>
</dbReference>